<evidence type="ECO:0008006" key="3">
    <source>
        <dbReference type="Google" id="ProtNLM"/>
    </source>
</evidence>
<protein>
    <recommendedName>
        <fullName evidence="3">Cation-transporting P-type ATPase N-terminal domain-containing protein</fullName>
    </recommendedName>
</protein>
<accession>A0A1D1V283</accession>
<name>A0A1D1V283_RAMVA</name>
<comment type="caution">
    <text evidence="1">The sequence shown here is derived from an EMBL/GenBank/DDBJ whole genome shotgun (WGS) entry which is preliminary data.</text>
</comment>
<proteinExistence type="predicted"/>
<organism evidence="1 2">
    <name type="scientific">Ramazzottius varieornatus</name>
    <name type="common">Water bear</name>
    <name type="synonym">Tardigrade</name>
    <dbReference type="NCBI Taxonomy" id="947166"/>
    <lineage>
        <taxon>Eukaryota</taxon>
        <taxon>Metazoa</taxon>
        <taxon>Ecdysozoa</taxon>
        <taxon>Tardigrada</taxon>
        <taxon>Eutardigrada</taxon>
        <taxon>Parachela</taxon>
        <taxon>Hypsibioidea</taxon>
        <taxon>Ramazzottiidae</taxon>
        <taxon>Ramazzottius</taxon>
    </lineage>
</organism>
<keyword evidence="2" id="KW-1185">Reference proteome</keyword>
<dbReference type="EMBL" id="BDGG01000002">
    <property type="protein sequence ID" value="GAU92833.1"/>
    <property type="molecule type" value="Genomic_DNA"/>
</dbReference>
<dbReference type="Proteomes" id="UP000186922">
    <property type="component" value="Unassembled WGS sequence"/>
</dbReference>
<sequence>MENQQANFDRVLQVVRNELNITGEKDLEDVKGYLRLKQLGVTAGTVTAVALQKTLFGEAPTK</sequence>
<reference evidence="1 2" key="1">
    <citation type="journal article" date="2016" name="Nat. Commun.">
        <title>Extremotolerant tardigrade genome and improved radiotolerance of human cultured cells by tardigrade-unique protein.</title>
        <authorList>
            <person name="Hashimoto T."/>
            <person name="Horikawa D.D."/>
            <person name="Saito Y."/>
            <person name="Kuwahara H."/>
            <person name="Kozuka-Hata H."/>
            <person name="Shin-I T."/>
            <person name="Minakuchi Y."/>
            <person name="Ohishi K."/>
            <person name="Motoyama A."/>
            <person name="Aizu T."/>
            <person name="Enomoto A."/>
            <person name="Kondo K."/>
            <person name="Tanaka S."/>
            <person name="Hara Y."/>
            <person name="Koshikawa S."/>
            <person name="Sagara H."/>
            <person name="Miura T."/>
            <person name="Yokobori S."/>
            <person name="Miyagawa K."/>
            <person name="Suzuki Y."/>
            <person name="Kubo T."/>
            <person name="Oyama M."/>
            <person name="Kohara Y."/>
            <person name="Fujiyama A."/>
            <person name="Arakawa K."/>
            <person name="Katayama T."/>
            <person name="Toyoda A."/>
            <person name="Kunieda T."/>
        </authorList>
    </citation>
    <scope>NUCLEOTIDE SEQUENCE [LARGE SCALE GENOMIC DNA]</scope>
    <source>
        <strain evidence="1 2">YOKOZUNA-1</strain>
    </source>
</reference>
<evidence type="ECO:0000313" key="2">
    <source>
        <dbReference type="Proteomes" id="UP000186922"/>
    </source>
</evidence>
<dbReference type="AlphaFoldDB" id="A0A1D1V283"/>
<evidence type="ECO:0000313" key="1">
    <source>
        <dbReference type="EMBL" id="GAU92833.1"/>
    </source>
</evidence>
<gene>
    <name evidence="1" type="primary">RvY_04865-1</name>
    <name evidence="1" type="synonym">RvY_04865.1</name>
    <name evidence="1" type="ORF">RvY_04865</name>
</gene>